<dbReference type="RefSeq" id="WP_128770108.1">
    <property type="nucleotide sequence ID" value="NZ_RXOC01000009.1"/>
</dbReference>
<comment type="cofactor">
    <cofactor evidence="2 7 8">
        <name>Mg(2+)</name>
        <dbReference type="ChEBI" id="CHEBI:18420"/>
    </cofactor>
</comment>
<dbReference type="CDD" id="cd01639">
    <property type="entry name" value="IMPase"/>
    <property type="match status" value="1"/>
</dbReference>
<feature type="binding site" evidence="7">
    <location>
        <position position="69"/>
    </location>
    <ligand>
        <name>Mg(2+)</name>
        <dbReference type="ChEBI" id="CHEBI:18420"/>
        <label>1</label>
        <note>catalytic</note>
    </ligand>
</feature>
<dbReference type="EC" id="3.1.3.25" evidence="8"/>
<dbReference type="Proteomes" id="UP000290848">
    <property type="component" value="Unassembled WGS sequence"/>
</dbReference>
<dbReference type="PANTHER" id="PTHR20854">
    <property type="entry name" value="INOSITOL MONOPHOSPHATASE"/>
    <property type="match status" value="1"/>
</dbReference>
<sequence length="263" mass="29102">MDLEQLTASVVKLAQATGSFIRAEGAIFDASKIEYKGLNNLVSYVDKTAEERIVAGLTSLLPEAGFVTEEETINKTGEVFNWIVDPLDGTTNFIHGLPTFSVSIALQQNDELVLGVVYEVNRDECFYAWKDGGAYLNGRPISVSSNEEFPQSLIATGFPYYDFEKLEKYINVFRELTKVSHGLRRVGSAAVDLAYVACGRFDAYFEYNLNSYDIAAGMVLVREAGGEATNFAGGPETFNSREILAGNKKLNEKMREVIGKYFN</sequence>
<name>A0A4Q0M811_9SPHI</name>
<dbReference type="AlphaFoldDB" id="A0A4Q0M811"/>
<dbReference type="InterPro" id="IPR000760">
    <property type="entry name" value="Inositol_monophosphatase-like"/>
</dbReference>
<dbReference type="GO" id="GO:0046854">
    <property type="term" value="P:phosphatidylinositol phosphate biosynthetic process"/>
    <property type="evidence" value="ECO:0007669"/>
    <property type="project" value="InterPro"/>
</dbReference>
<comment type="caution">
    <text evidence="9">The sequence shown here is derived from an EMBL/GenBank/DDBJ whole genome shotgun (WGS) entry which is preliminary data.</text>
</comment>
<gene>
    <name evidence="9" type="ORF">EKH83_14185</name>
</gene>
<proteinExistence type="inferred from homology"/>
<dbReference type="PROSITE" id="PS00630">
    <property type="entry name" value="IMP_2"/>
    <property type="match status" value="1"/>
</dbReference>
<dbReference type="GO" id="GO:0006020">
    <property type="term" value="P:inositol metabolic process"/>
    <property type="evidence" value="ECO:0007669"/>
    <property type="project" value="TreeGrafter"/>
</dbReference>
<evidence type="ECO:0000256" key="5">
    <source>
        <dbReference type="ARBA" id="ARBA00022801"/>
    </source>
</evidence>
<dbReference type="GO" id="GO:0007165">
    <property type="term" value="P:signal transduction"/>
    <property type="evidence" value="ECO:0007669"/>
    <property type="project" value="TreeGrafter"/>
</dbReference>
<evidence type="ECO:0000256" key="1">
    <source>
        <dbReference type="ARBA" id="ARBA00001033"/>
    </source>
</evidence>
<dbReference type="FunFam" id="3.30.540.10:FF:000003">
    <property type="entry name" value="Inositol-1-monophosphatase"/>
    <property type="match status" value="1"/>
</dbReference>
<feature type="binding site" evidence="7">
    <location>
        <position position="85"/>
    </location>
    <ligand>
        <name>Mg(2+)</name>
        <dbReference type="ChEBI" id="CHEBI:18420"/>
        <label>1</label>
        <note>catalytic</note>
    </ligand>
</feature>
<evidence type="ECO:0000256" key="3">
    <source>
        <dbReference type="ARBA" id="ARBA00009759"/>
    </source>
</evidence>
<dbReference type="GO" id="GO:0008934">
    <property type="term" value="F:inositol monophosphate 1-phosphatase activity"/>
    <property type="evidence" value="ECO:0007669"/>
    <property type="project" value="InterPro"/>
</dbReference>
<evidence type="ECO:0000256" key="7">
    <source>
        <dbReference type="PIRSR" id="PIRSR600760-2"/>
    </source>
</evidence>
<keyword evidence="4 7" id="KW-0479">Metal-binding</keyword>
<evidence type="ECO:0000313" key="10">
    <source>
        <dbReference type="Proteomes" id="UP000290848"/>
    </source>
</evidence>
<dbReference type="InterPro" id="IPR020583">
    <property type="entry name" value="Inositol_monoP_metal-BS"/>
</dbReference>
<feature type="binding site" evidence="7">
    <location>
        <position position="88"/>
    </location>
    <ligand>
        <name>Mg(2+)</name>
        <dbReference type="ChEBI" id="CHEBI:18420"/>
        <label>1</label>
        <note>catalytic</note>
    </ligand>
</feature>
<keyword evidence="5 8" id="KW-0378">Hydrolase</keyword>
<reference evidence="9 10" key="1">
    <citation type="submission" date="2018-12" db="EMBL/GenBank/DDBJ databases">
        <title>The Draft Genome Sequence of the Soil Bacterium Pedobacter tournemirensis R1.</title>
        <authorList>
            <person name="He J."/>
        </authorList>
    </citation>
    <scope>NUCLEOTIDE SEQUENCE [LARGE SCALE GENOMIC DNA]</scope>
    <source>
        <strain evidence="9 10">R1</strain>
    </source>
</reference>
<evidence type="ECO:0000313" key="9">
    <source>
        <dbReference type="EMBL" id="RXF68866.1"/>
    </source>
</evidence>
<dbReference type="PRINTS" id="PR00377">
    <property type="entry name" value="IMPHPHTASES"/>
</dbReference>
<organism evidence="9 10">
    <name type="scientific">Arcticibacter tournemirensis</name>
    <dbReference type="NCBI Taxonomy" id="699437"/>
    <lineage>
        <taxon>Bacteria</taxon>
        <taxon>Pseudomonadati</taxon>
        <taxon>Bacteroidota</taxon>
        <taxon>Sphingobacteriia</taxon>
        <taxon>Sphingobacteriales</taxon>
        <taxon>Sphingobacteriaceae</taxon>
        <taxon>Arcticibacter</taxon>
    </lineage>
</organism>
<dbReference type="InterPro" id="IPR022337">
    <property type="entry name" value="Inositol_monophosphatase_SuhB"/>
</dbReference>
<dbReference type="Gene3D" id="3.30.540.10">
    <property type="entry name" value="Fructose-1,6-Bisphosphatase, subunit A, domain 1"/>
    <property type="match status" value="1"/>
</dbReference>
<keyword evidence="6 7" id="KW-0460">Magnesium</keyword>
<dbReference type="InterPro" id="IPR033942">
    <property type="entry name" value="IMPase"/>
</dbReference>
<dbReference type="InterPro" id="IPR020550">
    <property type="entry name" value="Inositol_monophosphatase_CS"/>
</dbReference>
<accession>A0A4Q0M811</accession>
<dbReference type="PRINTS" id="PR01959">
    <property type="entry name" value="SBIMPHPHTASE"/>
</dbReference>
<protein>
    <recommendedName>
        <fullName evidence="8">Inositol-1-monophosphatase</fullName>
        <ecNumber evidence="8">3.1.3.25</ecNumber>
    </recommendedName>
</protein>
<dbReference type="SUPFAM" id="SSF56655">
    <property type="entry name" value="Carbohydrate phosphatase"/>
    <property type="match status" value="1"/>
</dbReference>
<evidence type="ECO:0000256" key="8">
    <source>
        <dbReference type="RuleBase" id="RU364068"/>
    </source>
</evidence>
<dbReference type="Gene3D" id="3.40.190.80">
    <property type="match status" value="1"/>
</dbReference>
<feature type="binding site" evidence="7">
    <location>
        <position position="87"/>
    </location>
    <ligand>
        <name>Mg(2+)</name>
        <dbReference type="ChEBI" id="CHEBI:18420"/>
        <label>1</label>
        <note>catalytic</note>
    </ligand>
</feature>
<feature type="binding site" evidence="7">
    <location>
        <position position="213"/>
    </location>
    <ligand>
        <name>Mg(2+)</name>
        <dbReference type="ChEBI" id="CHEBI:18420"/>
        <label>1</label>
        <note>catalytic</note>
    </ligand>
</feature>
<evidence type="ECO:0000256" key="6">
    <source>
        <dbReference type="ARBA" id="ARBA00022842"/>
    </source>
</evidence>
<dbReference type="EMBL" id="RXOC01000009">
    <property type="protein sequence ID" value="RXF68866.1"/>
    <property type="molecule type" value="Genomic_DNA"/>
</dbReference>
<dbReference type="PROSITE" id="PS00629">
    <property type="entry name" value="IMP_1"/>
    <property type="match status" value="1"/>
</dbReference>
<evidence type="ECO:0000256" key="4">
    <source>
        <dbReference type="ARBA" id="ARBA00022723"/>
    </source>
</evidence>
<evidence type="ECO:0000256" key="2">
    <source>
        <dbReference type="ARBA" id="ARBA00001946"/>
    </source>
</evidence>
<dbReference type="PANTHER" id="PTHR20854:SF4">
    <property type="entry name" value="INOSITOL-1-MONOPHOSPHATASE-RELATED"/>
    <property type="match status" value="1"/>
</dbReference>
<dbReference type="FunFam" id="3.40.190.80:FF:000002">
    <property type="entry name" value="Inositol-1-monophosphatase"/>
    <property type="match status" value="1"/>
</dbReference>
<comment type="catalytic activity">
    <reaction evidence="1 8">
        <text>a myo-inositol phosphate + H2O = myo-inositol + phosphate</text>
        <dbReference type="Rhea" id="RHEA:24056"/>
        <dbReference type="ChEBI" id="CHEBI:15377"/>
        <dbReference type="ChEBI" id="CHEBI:17268"/>
        <dbReference type="ChEBI" id="CHEBI:43474"/>
        <dbReference type="ChEBI" id="CHEBI:84139"/>
        <dbReference type="EC" id="3.1.3.25"/>
    </reaction>
</comment>
<dbReference type="GO" id="GO:0046872">
    <property type="term" value="F:metal ion binding"/>
    <property type="evidence" value="ECO:0007669"/>
    <property type="project" value="UniProtKB-KW"/>
</dbReference>
<comment type="similarity">
    <text evidence="3 8">Belongs to the inositol monophosphatase superfamily.</text>
</comment>
<dbReference type="Pfam" id="PF00459">
    <property type="entry name" value="Inositol_P"/>
    <property type="match status" value="1"/>
</dbReference>